<organism evidence="1 2">
    <name type="scientific">Fodinibius halophilus</name>
    <dbReference type="NCBI Taxonomy" id="1736908"/>
    <lineage>
        <taxon>Bacteria</taxon>
        <taxon>Pseudomonadati</taxon>
        <taxon>Balneolota</taxon>
        <taxon>Balneolia</taxon>
        <taxon>Balneolales</taxon>
        <taxon>Balneolaceae</taxon>
        <taxon>Fodinibius</taxon>
    </lineage>
</organism>
<accession>A0A6M1T152</accession>
<gene>
    <name evidence="1" type="ORF">G3569_15730</name>
</gene>
<sequence>MKNTVLFLVMAFLFVSCMEEDNWLKDNMKETGNSYPNISDFEIIDKKDEYQEGETVQMDLLFWSEDPVKEIVLKDSVVSQSSQQVYGKWGYEEASFSEASQTDSLRIAYTIPTVPNDTTEINLEVQVVNENGLTMNNVDTDNFAAGPIDITVIK</sequence>
<dbReference type="PROSITE" id="PS51257">
    <property type="entry name" value="PROKAR_LIPOPROTEIN"/>
    <property type="match status" value="1"/>
</dbReference>
<comment type="caution">
    <text evidence="1">The sequence shown here is derived from an EMBL/GenBank/DDBJ whole genome shotgun (WGS) entry which is preliminary data.</text>
</comment>
<proteinExistence type="predicted"/>
<dbReference type="Proteomes" id="UP000479132">
    <property type="component" value="Unassembled WGS sequence"/>
</dbReference>
<dbReference type="AlphaFoldDB" id="A0A6M1T152"/>
<protein>
    <submittedName>
        <fullName evidence="1">Uncharacterized protein</fullName>
    </submittedName>
</protein>
<evidence type="ECO:0000313" key="2">
    <source>
        <dbReference type="Proteomes" id="UP000479132"/>
    </source>
</evidence>
<name>A0A6M1T152_9BACT</name>
<reference evidence="1 2" key="1">
    <citation type="submission" date="2020-02" db="EMBL/GenBank/DDBJ databases">
        <title>Aliifodinibius halophilus 2W32, complete genome.</title>
        <authorList>
            <person name="Li Y."/>
            <person name="Wu S."/>
        </authorList>
    </citation>
    <scope>NUCLEOTIDE SEQUENCE [LARGE SCALE GENOMIC DNA]</scope>
    <source>
        <strain evidence="1 2">2W32</strain>
    </source>
</reference>
<evidence type="ECO:0000313" key="1">
    <source>
        <dbReference type="EMBL" id="NGP89808.1"/>
    </source>
</evidence>
<keyword evidence="2" id="KW-1185">Reference proteome</keyword>
<dbReference type="EMBL" id="JAALLS010000025">
    <property type="protein sequence ID" value="NGP89808.1"/>
    <property type="molecule type" value="Genomic_DNA"/>
</dbReference>